<comment type="cofactor">
    <cofactor evidence="1">
        <name>L-ascorbate</name>
        <dbReference type="ChEBI" id="CHEBI:38290"/>
    </cofactor>
</comment>
<dbReference type="InterPro" id="IPR044862">
    <property type="entry name" value="Pro_4_hyd_alph_FE2OG_OXY"/>
</dbReference>
<dbReference type="InterPro" id="IPR045054">
    <property type="entry name" value="P4HA-like"/>
</dbReference>
<dbReference type="Pfam" id="PF13640">
    <property type="entry name" value="2OG-FeII_Oxy_3"/>
    <property type="match status" value="1"/>
</dbReference>
<evidence type="ECO:0000256" key="8">
    <source>
        <dbReference type="ARBA" id="ARBA00023180"/>
    </source>
</evidence>
<dbReference type="PROSITE" id="PS51471">
    <property type="entry name" value="FE2OG_OXY"/>
    <property type="match status" value="1"/>
</dbReference>
<dbReference type="InterPro" id="IPR006620">
    <property type="entry name" value="Pro_4_hyd_alph"/>
</dbReference>
<keyword evidence="3" id="KW-0256">Endoplasmic reticulum</keyword>
<evidence type="ECO:0000256" key="4">
    <source>
        <dbReference type="ARBA" id="ARBA00022896"/>
    </source>
</evidence>
<gene>
    <name evidence="10" type="ORF">J2X06_003332</name>
</gene>
<dbReference type="EMBL" id="JAVDVY010000003">
    <property type="protein sequence ID" value="MDR7136114.1"/>
    <property type="molecule type" value="Genomic_DNA"/>
</dbReference>
<dbReference type="Gene3D" id="1.25.40.10">
    <property type="entry name" value="Tetratricopeptide repeat domain"/>
    <property type="match status" value="2"/>
</dbReference>
<proteinExistence type="predicted"/>
<keyword evidence="8" id="KW-0325">Glycoprotein</keyword>
<evidence type="ECO:0000313" key="11">
    <source>
        <dbReference type="Proteomes" id="UP001251524"/>
    </source>
</evidence>
<protein>
    <recommendedName>
        <fullName evidence="9">Fe2OG dioxygenase domain-containing protein</fullName>
    </recommendedName>
</protein>
<evidence type="ECO:0000313" key="10">
    <source>
        <dbReference type="EMBL" id="MDR7136114.1"/>
    </source>
</evidence>
<keyword evidence="2" id="KW-0479">Metal-binding</keyword>
<name>A0ABU1WEY5_9GAMM</name>
<sequence length="426" mass="46560">MAPIVEDTTLTRLRLEADRGTPQALYQLATALVTRQEVAEAFDLHRRAAQAGHANAQIETARMLMFGIGTEVDVPRAAEWLVRAEAAGSPIAGYFLALMAVGNASFPREGRTNERLLAAVNANYPPALRAAAIHFGRKPGEHNQTLCLQLLERATHAGDVVAAQLLAERLMRGEGCIAQPEAAEELWAQLAPLGVARLPEITVPMAPAQAESGPSNTLALEEVLQPVTVQLLSAGPRIAQVDGLLSADECRLLVATSGPRLVRSRTVDPETGLPLSLEIRTSSDASFDPIVEDLALRLVQLRMCTAARVGLLQAEHLTVLRYEPGQEYRPHRDYRPPSSIEHDRPEAGNRLRTICVYLNHVEAGGETEFPIAGAQISPQPGRAVIFDNLFPDGRPDPDSLHAGLPVLHGEKWLATLWLRERRYRYY</sequence>
<dbReference type="RefSeq" id="WP_310064317.1">
    <property type="nucleotide sequence ID" value="NZ_JAVDVY010000003.1"/>
</dbReference>
<evidence type="ECO:0000256" key="3">
    <source>
        <dbReference type="ARBA" id="ARBA00022824"/>
    </source>
</evidence>
<evidence type="ECO:0000256" key="7">
    <source>
        <dbReference type="ARBA" id="ARBA00023004"/>
    </source>
</evidence>
<evidence type="ECO:0000256" key="6">
    <source>
        <dbReference type="ARBA" id="ARBA00023002"/>
    </source>
</evidence>
<dbReference type="PANTHER" id="PTHR10869:SF246">
    <property type="entry name" value="TRANSMEMBRANE PROLYL 4-HYDROXYLASE"/>
    <property type="match status" value="1"/>
</dbReference>
<dbReference type="SMART" id="SM00702">
    <property type="entry name" value="P4Hc"/>
    <property type="match status" value="1"/>
</dbReference>
<dbReference type="Proteomes" id="UP001251524">
    <property type="component" value="Unassembled WGS sequence"/>
</dbReference>
<dbReference type="SMART" id="SM00671">
    <property type="entry name" value="SEL1"/>
    <property type="match status" value="3"/>
</dbReference>
<organism evidence="10 11">
    <name type="scientific">Lysobacter niastensis</name>
    <dbReference type="NCBI Taxonomy" id="380629"/>
    <lineage>
        <taxon>Bacteria</taxon>
        <taxon>Pseudomonadati</taxon>
        <taxon>Pseudomonadota</taxon>
        <taxon>Gammaproteobacteria</taxon>
        <taxon>Lysobacterales</taxon>
        <taxon>Lysobacteraceae</taxon>
        <taxon>Lysobacter</taxon>
    </lineage>
</organism>
<keyword evidence="7" id="KW-0408">Iron</keyword>
<dbReference type="Gene3D" id="2.60.120.620">
    <property type="entry name" value="q2cbj1_9rhob like domain"/>
    <property type="match status" value="1"/>
</dbReference>
<keyword evidence="11" id="KW-1185">Reference proteome</keyword>
<reference evidence="10 11" key="1">
    <citation type="submission" date="2023-07" db="EMBL/GenBank/DDBJ databases">
        <title>Sorghum-associated microbial communities from plants grown in Nebraska, USA.</title>
        <authorList>
            <person name="Schachtman D."/>
        </authorList>
    </citation>
    <scope>NUCLEOTIDE SEQUENCE [LARGE SCALE GENOMIC DNA]</scope>
    <source>
        <strain evidence="10 11">BE198</strain>
    </source>
</reference>
<evidence type="ECO:0000256" key="1">
    <source>
        <dbReference type="ARBA" id="ARBA00001961"/>
    </source>
</evidence>
<dbReference type="InterPro" id="IPR005123">
    <property type="entry name" value="Oxoglu/Fe-dep_dioxygenase_dom"/>
</dbReference>
<dbReference type="PANTHER" id="PTHR10869">
    <property type="entry name" value="PROLYL 4-HYDROXYLASE ALPHA SUBUNIT"/>
    <property type="match status" value="1"/>
</dbReference>
<comment type="caution">
    <text evidence="10">The sequence shown here is derived from an EMBL/GenBank/DDBJ whole genome shotgun (WGS) entry which is preliminary data.</text>
</comment>
<accession>A0ABU1WEY5</accession>
<keyword evidence="6" id="KW-0560">Oxidoreductase</keyword>
<feature type="domain" description="Fe2OG dioxygenase" evidence="9">
    <location>
        <begin position="313"/>
        <end position="420"/>
    </location>
</feature>
<evidence type="ECO:0000256" key="2">
    <source>
        <dbReference type="ARBA" id="ARBA00022723"/>
    </source>
</evidence>
<dbReference type="Pfam" id="PF08238">
    <property type="entry name" value="Sel1"/>
    <property type="match status" value="4"/>
</dbReference>
<dbReference type="InterPro" id="IPR006597">
    <property type="entry name" value="Sel1-like"/>
</dbReference>
<evidence type="ECO:0000259" key="9">
    <source>
        <dbReference type="PROSITE" id="PS51471"/>
    </source>
</evidence>
<dbReference type="InterPro" id="IPR011990">
    <property type="entry name" value="TPR-like_helical_dom_sf"/>
</dbReference>
<evidence type="ECO:0000256" key="5">
    <source>
        <dbReference type="ARBA" id="ARBA00022964"/>
    </source>
</evidence>
<keyword evidence="5" id="KW-0223">Dioxygenase</keyword>
<keyword evidence="4" id="KW-0847">Vitamin C</keyword>
<dbReference type="SUPFAM" id="SSF81901">
    <property type="entry name" value="HCP-like"/>
    <property type="match status" value="1"/>
</dbReference>